<dbReference type="InterPro" id="IPR025662">
    <property type="entry name" value="Sigma_54_int_dom_ATP-bd_1"/>
</dbReference>
<evidence type="ECO:0000259" key="1">
    <source>
        <dbReference type="Pfam" id="PF01926"/>
    </source>
</evidence>
<dbReference type="GO" id="GO:0005525">
    <property type="term" value="F:GTP binding"/>
    <property type="evidence" value="ECO:0007669"/>
    <property type="project" value="InterPro"/>
</dbReference>
<reference evidence="3" key="2">
    <citation type="submission" date="2015-01" db="EMBL/GenBank/DDBJ databases">
        <title>Evolutionary Origins and Diversification of the Mycorrhizal Mutualists.</title>
        <authorList>
            <consortium name="DOE Joint Genome Institute"/>
            <consortium name="Mycorrhizal Genomics Consortium"/>
            <person name="Kohler A."/>
            <person name="Kuo A."/>
            <person name="Nagy L.G."/>
            <person name="Floudas D."/>
            <person name="Copeland A."/>
            <person name="Barry K.W."/>
            <person name="Cichocki N."/>
            <person name="Veneault-Fourrey C."/>
            <person name="LaButti K."/>
            <person name="Lindquist E.A."/>
            <person name="Lipzen A."/>
            <person name="Lundell T."/>
            <person name="Morin E."/>
            <person name="Murat C."/>
            <person name="Riley R."/>
            <person name="Ohm R."/>
            <person name="Sun H."/>
            <person name="Tunlid A."/>
            <person name="Henrissat B."/>
            <person name="Grigoriev I.V."/>
            <person name="Hibbett D.S."/>
            <person name="Martin F."/>
        </authorList>
    </citation>
    <scope>NUCLEOTIDE SEQUENCE [LARGE SCALE GENOMIC DNA]</scope>
    <source>
        <strain evidence="3">ATCC 200175</strain>
    </source>
</reference>
<reference evidence="2 3" key="1">
    <citation type="submission" date="2014-06" db="EMBL/GenBank/DDBJ databases">
        <authorList>
            <consortium name="DOE Joint Genome Institute"/>
            <person name="Kuo A."/>
            <person name="Kohler A."/>
            <person name="Nagy L.G."/>
            <person name="Floudas D."/>
            <person name="Copeland A."/>
            <person name="Barry K.W."/>
            <person name="Cichocki N."/>
            <person name="Veneault-Fourrey C."/>
            <person name="LaButti K."/>
            <person name="Lindquist E.A."/>
            <person name="Lipzen A."/>
            <person name="Lundell T."/>
            <person name="Morin E."/>
            <person name="Murat C."/>
            <person name="Sun H."/>
            <person name="Tunlid A."/>
            <person name="Henrissat B."/>
            <person name="Grigoriev I.V."/>
            <person name="Hibbett D.S."/>
            <person name="Martin F."/>
            <person name="Nordberg H.P."/>
            <person name="Cantor M.N."/>
            <person name="Hua S.X."/>
        </authorList>
    </citation>
    <scope>NUCLEOTIDE SEQUENCE [LARGE SCALE GENOMIC DNA]</scope>
    <source>
        <strain evidence="2 3">ATCC 200175</strain>
    </source>
</reference>
<feature type="domain" description="G" evidence="1">
    <location>
        <begin position="8"/>
        <end position="111"/>
    </location>
</feature>
<dbReference type="EMBL" id="KN819347">
    <property type="protein sequence ID" value="KIJ13932.1"/>
    <property type="molecule type" value="Genomic_DNA"/>
</dbReference>
<evidence type="ECO:0000313" key="2">
    <source>
        <dbReference type="EMBL" id="KIJ13932.1"/>
    </source>
</evidence>
<dbReference type="Gene3D" id="3.40.50.300">
    <property type="entry name" value="P-loop containing nucleotide triphosphate hydrolases"/>
    <property type="match status" value="1"/>
</dbReference>
<gene>
    <name evidence="2" type="ORF">PAXINDRAFT_116620</name>
</gene>
<keyword evidence="3" id="KW-1185">Reference proteome</keyword>
<dbReference type="Pfam" id="PF01926">
    <property type="entry name" value="MMR_HSR1"/>
    <property type="match status" value="1"/>
</dbReference>
<evidence type="ECO:0000313" key="3">
    <source>
        <dbReference type="Proteomes" id="UP000053647"/>
    </source>
</evidence>
<sequence>MSSPSLNVILFGETGVGKSSVINLIAGQKVADVSPDLRGCTLSSTHYTFPIEGQEFHIWDTVGLEEAGLGVDGYLDAIEKSLKLIQQLSAQGGVDLLLFCMRGGRLTATTRSNYRLFYEALCGSQVPIALVITHLEGEVVMENWWTRNVEEMEKLGIKSAGHACVTARTGVEKSAREKYELSQITIKNLLVGYDGTAKYVMPPEAWFIQFLRLLRLLPQLKDLRGKKLQKILTKRCGFDPKVAEQLVKRIDTKA</sequence>
<dbReference type="AlphaFoldDB" id="A0A0C9U2Z4"/>
<dbReference type="SUPFAM" id="SSF52540">
    <property type="entry name" value="P-loop containing nucleoside triphosphate hydrolases"/>
    <property type="match status" value="1"/>
</dbReference>
<dbReference type="PROSITE" id="PS00675">
    <property type="entry name" value="SIGMA54_INTERACT_1"/>
    <property type="match status" value="1"/>
</dbReference>
<dbReference type="InterPro" id="IPR027417">
    <property type="entry name" value="P-loop_NTPase"/>
</dbReference>
<dbReference type="InterPro" id="IPR006073">
    <property type="entry name" value="GTP-bd"/>
</dbReference>
<protein>
    <recommendedName>
        <fullName evidence="1">G domain-containing protein</fullName>
    </recommendedName>
</protein>
<proteinExistence type="predicted"/>
<accession>A0A0C9U2Z4</accession>
<dbReference type="HOGENOM" id="CLU_050405_0_0_1"/>
<dbReference type="Proteomes" id="UP000053647">
    <property type="component" value="Unassembled WGS sequence"/>
</dbReference>
<dbReference type="CDD" id="cd00882">
    <property type="entry name" value="Ras_like_GTPase"/>
    <property type="match status" value="1"/>
</dbReference>
<dbReference type="OrthoDB" id="8954335at2759"/>
<name>A0A0C9U2Z4_PAXIN</name>
<organism evidence="2 3">
    <name type="scientific">Paxillus involutus ATCC 200175</name>
    <dbReference type="NCBI Taxonomy" id="664439"/>
    <lineage>
        <taxon>Eukaryota</taxon>
        <taxon>Fungi</taxon>
        <taxon>Dikarya</taxon>
        <taxon>Basidiomycota</taxon>
        <taxon>Agaricomycotina</taxon>
        <taxon>Agaricomycetes</taxon>
        <taxon>Agaricomycetidae</taxon>
        <taxon>Boletales</taxon>
        <taxon>Paxilineae</taxon>
        <taxon>Paxillaceae</taxon>
        <taxon>Paxillus</taxon>
    </lineage>
</organism>